<accession>A0A2I0B7Y1</accession>
<dbReference type="PANTHER" id="PTHR14456">
    <property type="entry name" value="INOSITOL POLYPHOSPHATE KINASE 1"/>
    <property type="match status" value="1"/>
</dbReference>
<evidence type="ECO:0000256" key="4">
    <source>
        <dbReference type="ARBA" id="ARBA00022777"/>
    </source>
</evidence>
<dbReference type="OrthoDB" id="272370at2759"/>
<evidence type="ECO:0000313" key="7">
    <source>
        <dbReference type="EMBL" id="PKA63890.1"/>
    </source>
</evidence>
<comment type="function">
    <text evidence="6">Phosphorylates Ins(1,3,4,5,6)P5 at position 2 to form Ins(1,2,3,4,5,6)P6 (InsP6 or phytate).</text>
</comment>
<name>A0A2I0B7Y1_9ASPA</name>
<evidence type="ECO:0000256" key="5">
    <source>
        <dbReference type="ARBA" id="ARBA00022840"/>
    </source>
</evidence>
<dbReference type="Proteomes" id="UP000236161">
    <property type="component" value="Unassembled WGS sequence"/>
</dbReference>
<evidence type="ECO:0000256" key="2">
    <source>
        <dbReference type="ARBA" id="ARBA00022679"/>
    </source>
</evidence>
<organism evidence="7 8">
    <name type="scientific">Apostasia shenzhenica</name>
    <dbReference type="NCBI Taxonomy" id="1088818"/>
    <lineage>
        <taxon>Eukaryota</taxon>
        <taxon>Viridiplantae</taxon>
        <taxon>Streptophyta</taxon>
        <taxon>Embryophyta</taxon>
        <taxon>Tracheophyta</taxon>
        <taxon>Spermatophyta</taxon>
        <taxon>Magnoliopsida</taxon>
        <taxon>Liliopsida</taxon>
        <taxon>Asparagales</taxon>
        <taxon>Orchidaceae</taxon>
        <taxon>Apostasioideae</taxon>
        <taxon>Apostasia</taxon>
    </lineage>
</organism>
<dbReference type="GO" id="GO:0035299">
    <property type="term" value="F:inositol-1,3,4,5,6-pentakisphosphate 2-kinase activity"/>
    <property type="evidence" value="ECO:0007669"/>
    <property type="project" value="UniProtKB-EC"/>
</dbReference>
<evidence type="ECO:0000313" key="8">
    <source>
        <dbReference type="Proteomes" id="UP000236161"/>
    </source>
</evidence>
<comment type="domain">
    <text evidence="6">The EXKPK motif is conserved in inositol-pentakisphosphate 2-kinases of both family 1 and 2.</text>
</comment>
<comment type="catalytic activity">
    <reaction evidence="6">
        <text>1D-myo-inositol 1,3,4,5,6-pentakisphosphate + ATP = 1D-myo-inositol hexakisphosphate + ADP + H(+)</text>
        <dbReference type="Rhea" id="RHEA:20313"/>
        <dbReference type="ChEBI" id="CHEBI:15378"/>
        <dbReference type="ChEBI" id="CHEBI:30616"/>
        <dbReference type="ChEBI" id="CHEBI:57733"/>
        <dbReference type="ChEBI" id="CHEBI:58130"/>
        <dbReference type="ChEBI" id="CHEBI:456216"/>
        <dbReference type="EC" id="2.7.1.158"/>
    </reaction>
</comment>
<dbReference type="Pfam" id="PF06090">
    <property type="entry name" value="Ins_P5_2-kin"/>
    <property type="match status" value="1"/>
</dbReference>
<keyword evidence="2 6" id="KW-0808">Transferase</keyword>
<sequence length="444" mass="50094">MEFILKAEDAKDWEYKGEGAANVVLSYRGSFFFLIGKVLRIQKVPRGQSKLRNEGMFLSSHERLIWRDVEGLAESTSKDIAGQVFMKRVISPLLGSKNIDGGIHITVSTEFLESIEKNICHQRPSWRVDATKVDTLCNSALLIADYSVFIRSIGTLKEEICFAVEIKPKCGFLPSSEFIAQGNVIKKHVTRFRMHQLFKLHNGEVFKLSEYNPLDLFSGKRERIYPAIAALLATPQNNFRVFLNGSLIVGGLGCGMDSAAICLNDTNRGIEDLTKITGLRLPRFVELVSEAIFSSAVLDQLLLAQKLDRFDIEGAIHAYYNVLSQPCEVCKTLTDNDHFQRCSLLHAFSLEESLMIVRDYLIAATAKDCSLMISFRPVEDGFATEFNSLFLKSCGQSFEYKVNFIDLDMKPLKKMVYYYGLDQKIVNLYNNCKQNEVCNGNTAE</sequence>
<dbReference type="GO" id="GO:0005634">
    <property type="term" value="C:nucleus"/>
    <property type="evidence" value="ECO:0007669"/>
    <property type="project" value="TreeGrafter"/>
</dbReference>
<keyword evidence="4 6" id="KW-0418">Kinase</keyword>
<dbReference type="InterPro" id="IPR043001">
    <property type="entry name" value="IP5_2-K_N_lobe"/>
</dbReference>
<evidence type="ECO:0000256" key="1">
    <source>
        <dbReference type="ARBA" id="ARBA00012023"/>
    </source>
</evidence>
<evidence type="ECO:0000256" key="3">
    <source>
        <dbReference type="ARBA" id="ARBA00022741"/>
    </source>
</evidence>
<dbReference type="GO" id="GO:0005524">
    <property type="term" value="F:ATP binding"/>
    <property type="evidence" value="ECO:0007669"/>
    <property type="project" value="UniProtKB-KW"/>
</dbReference>
<keyword evidence="8" id="KW-1185">Reference proteome</keyword>
<keyword evidence="5 6" id="KW-0067">ATP-binding</keyword>
<dbReference type="GO" id="GO:0032958">
    <property type="term" value="P:inositol phosphate biosynthetic process"/>
    <property type="evidence" value="ECO:0007669"/>
    <property type="project" value="TreeGrafter"/>
</dbReference>
<reference evidence="7 8" key="1">
    <citation type="journal article" date="2017" name="Nature">
        <title>The Apostasia genome and the evolution of orchids.</title>
        <authorList>
            <person name="Zhang G.Q."/>
            <person name="Liu K.W."/>
            <person name="Li Z."/>
            <person name="Lohaus R."/>
            <person name="Hsiao Y.Y."/>
            <person name="Niu S.C."/>
            <person name="Wang J.Y."/>
            <person name="Lin Y.C."/>
            <person name="Xu Q."/>
            <person name="Chen L.J."/>
            <person name="Yoshida K."/>
            <person name="Fujiwara S."/>
            <person name="Wang Z.W."/>
            <person name="Zhang Y.Q."/>
            <person name="Mitsuda N."/>
            <person name="Wang M."/>
            <person name="Liu G.H."/>
            <person name="Pecoraro L."/>
            <person name="Huang H.X."/>
            <person name="Xiao X.J."/>
            <person name="Lin M."/>
            <person name="Wu X.Y."/>
            <person name="Wu W.L."/>
            <person name="Chen Y.Y."/>
            <person name="Chang S.B."/>
            <person name="Sakamoto S."/>
            <person name="Ohme-Takagi M."/>
            <person name="Yagi M."/>
            <person name="Zeng S.J."/>
            <person name="Shen C.Y."/>
            <person name="Yeh C.M."/>
            <person name="Luo Y.B."/>
            <person name="Tsai W.C."/>
            <person name="Van de Peer Y."/>
            <person name="Liu Z.J."/>
        </authorList>
    </citation>
    <scope>NUCLEOTIDE SEQUENCE [LARGE SCALE GENOMIC DNA]</scope>
    <source>
        <strain evidence="8">cv. Shenzhen</strain>
        <tissue evidence="7">Stem</tissue>
    </source>
</reference>
<dbReference type="EMBL" id="KZ451906">
    <property type="protein sequence ID" value="PKA63890.1"/>
    <property type="molecule type" value="Genomic_DNA"/>
</dbReference>
<protein>
    <recommendedName>
        <fullName evidence="1 6">Inositol-pentakisphosphate 2-kinase</fullName>
        <ecNumber evidence="1 6">2.7.1.158</ecNumber>
    </recommendedName>
</protein>
<evidence type="ECO:0000256" key="6">
    <source>
        <dbReference type="RuleBase" id="RU364126"/>
    </source>
</evidence>
<dbReference type="PANTHER" id="PTHR14456:SF2">
    <property type="entry name" value="INOSITOL-PENTAKISPHOSPHATE 2-KINASE"/>
    <property type="match status" value="1"/>
</dbReference>
<dbReference type="Gene3D" id="3.30.200.110">
    <property type="entry name" value="Inositol-pentakisphosphate 2-kinase, N-lobe"/>
    <property type="match status" value="1"/>
</dbReference>
<dbReference type="AlphaFoldDB" id="A0A2I0B7Y1"/>
<dbReference type="EC" id="2.7.1.158" evidence="1 6"/>
<dbReference type="InterPro" id="IPR009286">
    <property type="entry name" value="Ins_P5_2-kin"/>
</dbReference>
<proteinExistence type="predicted"/>
<gene>
    <name evidence="7" type="primary">IPK1</name>
    <name evidence="7" type="ORF">AXF42_Ash004900</name>
</gene>
<keyword evidence="3 6" id="KW-0547">Nucleotide-binding</keyword>
<dbReference type="STRING" id="1088818.A0A2I0B7Y1"/>